<evidence type="ECO:0000256" key="3">
    <source>
        <dbReference type="ARBA" id="ARBA00023054"/>
    </source>
</evidence>
<evidence type="ECO:0000259" key="5">
    <source>
        <dbReference type="Pfam" id="PF25954"/>
    </source>
</evidence>
<dbReference type="InterPro" id="IPR050465">
    <property type="entry name" value="UPF0194_transport"/>
</dbReference>
<dbReference type="GO" id="GO:0022857">
    <property type="term" value="F:transmembrane transporter activity"/>
    <property type="evidence" value="ECO:0007669"/>
    <property type="project" value="InterPro"/>
</dbReference>
<feature type="transmembrane region" description="Helical" evidence="4">
    <location>
        <begin position="7"/>
        <end position="25"/>
    </location>
</feature>
<dbReference type="Gene3D" id="2.40.50.100">
    <property type="match status" value="1"/>
</dbReference>
<reference evidence="7 8" key="1">
    <citation type="journal article" date="2016" name="Environ. Microbiol.">
        <title>Genomic resolution of a cold subsurface aquifer community provides metabolic insights for novel microbes adapted to high CO concentrations.</title>
        <authorList>
            <person name="Probst A.J."/>
            <person name="Castelle C.J."/>
            <person name="Singh A."/>
            <person name="Brown C.T."/>
            <person name="Anantharaman K."/>
            <person name="Sharon I."/>
            <person name="Hug L.A."/>
            <person name="Burstein D."/>
            <person name="Emerson J.B."/>
            <person name="Thomas B.C."/>
            <person name="Banfield J.F."/>
        </authorList>
    </citation>
    <scope>NUCLEOTIDE SEQUENCE [LARGE SCALE GENOMIC DNA]</scope>
    <source>
        <strain evidence="7">CG1_02_43_90</strain>
    </source>
</reference>
<dbReference type="Gene3D" id="2.40.420.20">
    <property type="match status" value="1"/>
</dbReference>
<name>A0A1J4V2U2_9BACT</name>
<dbReference type="Gene3D" id="1.10.287.470">
    <property type="entry name" value="Helix hairpin bin"/>
    <property type="match status" value="1"/>
</dbReference>
<evidence type="ECO:0000313" key="7">
    <source>
        <dbReference type="EMBL" id="OIO30288.1"/>
    </source>
</evidence>
<dbReference type="NCBIfam" id="TIGR01730">
    <property type="entry name" value="RND_mfp"/>
    <property type="match status" value="1"/>
</dbReference>
<evidence type="ECO:0000259" key="6">
    <source>
        <dbReference type="Pfam" id="PF25973"/>
    </source>
</evidence>
<proteinExistence type="inferred from homology"/>
<evidence type="ECO:0000256" key="4">
    <source>
        <dbReference type="SAM" id="Phobius"/>
    </source>
</evidence>
<dbReference type="PRINTS" id="PR01490">
    <property type="entry name" value="RTXTOXIND"/>
</dbReference>
<comment type="similarity">
    <text evidence="2">Belongs to the membrane fusion protein (MFP) (TC 8.A.1) family.</text>
</comment>
<organism evidence="7 8">
    <name type="scientific">Candidatus Nomurabacteria bacterium CG1_02_43_90</name>
    <dbReference type="NCBI Taxonomy" id="1805281"/>
    <lineage>
        <taxon>Bacteria</taxon>
        <taxon>Candidatus Nomuraibacteriota</taxon>
    </lineage>
</organism>
<dbReference type="STRING" id="1805281.AUJ77_03540"/>
<comment type="caution">
    <text evidence="7">The sequence shown here is derived from an EMBL/GenBank/DDBJ whole genome shotgun (WGS) entry which is preliminary data.</text>
</comment>
<dbReference type="PANTHER" id="PTHR32347:SF14">
    <property type="entry name" value="EFFLUX SYSTEM COMPONENT YKNX-RELATED"/>
    <property type="match status" value="1"/>
</dbReference>
<gene>
    <name evidence="7" type="ORF">AUJ77_03540</name>
</gene>
<dbReference type="SUPFAM" id="SSF111369">
    <property type="entry name" value="HlyD-like secretion proteins"/>
    <property type="match status" value="2"/>
</dbReference>
<dbReference type="Pfam" id="PF25954">
    <property type="entry name" value="Beta-barrel_RND_2"/>
    <property type="match status" value="1"/>
</dbReference>
<keyword evidence="4" id="KW-0812">Transmembrane</keyword>
<evidence type="ECO:0000256" key="1">
    <source>
        <dbReference type="ARBA" id="ARBA00004196"/>
    </source>
</evidence>
<dbReference type="Gene3D" id="2.40.30.170">
    <property type="match status" value="1"/>
</dbReference>
<evidence type="ECO:0000256" key="2">
    <source>
        <dbReference type="ARBA" id="ARBA00009477"/>
    </source>
</evidence>
<dbReference type="Pfam" id="PF25973">
    <property type="entry name" value="BSH_CzcB"/>
    <property type="match status" value="1"/>
</dbReference>
<dbReference type="EMBL" id="MNVN01000021">
    <property type="protein sequence ID" value="OIO30288.1"/>
    <property type="molecule type" value="Genomic_DNA"/>
</dbReference>
<evidence type="ECO:0000313" key="8">
    <source>
        <dbReference type="Proteomes" id="UP000181992"/>
    </source>
</evidence>
<dbReference type="Proteomes" id="UP000181992">
    <property type="component" value="Unassembled WGS sequence"/>
</dbReference>
<sequence length="501" mass="54450">MNFSKKQFLWVAGIIIIMGAIFVLTRSKKVDTTQNTAKVTRGNIVQEVSVTGRVKPASVVDLGFEKIGRIQNVYVKVGDHVSEGKVLAEIDSSSAQAALQEAEARLAELKRGSRPEELAVKETELAKNQQDLTNAYDGILDIIDDAITKNDDAIHSKTAGIFSGFKTSSYKFTFSVCDTQLANDTAWLRYTTEADLELWRTERNTISSEPTEKDFTDALAKATKHLELTRTFLDSLNRTLTLDCTMANTTLDLYRANITLARTSITTAITTINTKSQTIASLALLTKKVNNELSLMKAGTAKEIVTAQEARVFAAQSDLSKYKIYAPINGAITKVDAIAGEFANTATSLISVISDSSYKIEANVPEADIAKIKIRDNARVTLDAYGSDVLFEGRVTAINPAETIIDNVPTYKVTFHFTKNDPCIKSGMTANIDVSTASRTDVLLIPTRTLMVKNNVKLVSVINNDGTITEVPITVGLRGSDGNIEIVSGVTEGTQISVALK</sequence>
<comment type="subcellular location">
    <subcellularLocation>
        <location evidence="1">Cell envelope</location>
    </subcellularLocation>
</comment>
<keyword evidence="4" id="KW-1133">Transmembrane helix</keyword>
<feature type="domain" description="CzcB-like barrel-sandwich hybrid" evidence="6">
    <location>
        <begin position="68"/>
        <end position="352"/>
    </location>
</feature>
<dbReference type="GO" id="GO:0030313">
    <property type="term" value="C:cell envelope"/>
    <property type="evidence" value="ECO:0007669"/>
    <property type="project" value="UniProtKB-SubCell"/>
</dbReference>
<protein>
    <recommendedName>
        <fullName evidence="9">Membrane fusion protein biotin-lipoyl like domain-containing protein</fullName>
    </recommendedName>
</protein>
<dbReference type="PANTHER" id="PTHR32347">
    <property type="entry name" value="EFFLUX SYSTEM COMPONENT YKNX-RELATED"/>
    <property type="match status" value="1"/>
</dbReference>
<dbReference type="InterPro" id="IPR006143">
    <property type="entry name" value="RND_pump_MFP"/>
</dbReference>
<dbReference type="GO" id="GO:0016020">
    <property type="term" value="C:membrane"/>
    <property type="evidence" value="ECO:0007669"/>
    <property type="project" value="InterPro"/>
</dbReference>
<keyword evidence="4" id="KW-0472">Membrane</keyword>
<feature type="domain" description="CusB-like beta-barrel" evidence="5">
    <location>
        <begin position="360"/>
        <end position="437"/>
    </location>
</feature>
<keyword evidence="3" id="KW-0175">Coiled coil</keyword>
<dbReference type="InterPro" id="IPR058647">
    <property type="entry name" value="BSH_CzcB-like"/>
</dbReference>
<dbReference type="AlphaFoldDB" id="A0A1J4V2U2"/>
<dbReference type="InterPro" id="IPR058792">
    <property type="entry name" value="Beta-barrel_RND_2"/>
</dbReference>
<evidence type="ECO:0008006" key="9">
    <source>
        <dbReference type="Google" id="ProtNLM"/>
    </source>
</evidence>
<accession>A0A1J4V2U2</accession>